<keyword evidence="1" id="KW-0812">Transmembrane</keyword>
<feature type="transmembrane region" description="Helical" evidence="1">
    <location>
        <begin position="26"/>
        <end position="46"/>
    </location>
</feature>
<keyword evidence="1" id="KW-1133">Transmembrane helix</keyword>
<dbReference type="RefSeq" id="WP_092046693.1">
    <property type="nucleotide sequence ID" value="NZ_FOQD01000001.1"/>
</dbReference>
<gene>
    <name evidence="2" type="ORF">SAMN05421753_10140</name>
</gene>
<dbReference type="Proteomes" id="UP000199518">
    <property type="component" value="Unassembled WGS sequence"/>
</dbReference>
<reference evidence="3" key="1">
    <citation type="submission" date="2016-10" db="EMBL/GenBank/DDBJ databases">
        <authorList>
            <person name="Varghese N."/>
            <person name="Submissions S."/>
        </authorList>
    </citation>
    <scope>NUCLEOTIDE SEQUENCE [LARGE SCALE GENOMIC DNA]</scope>
    <source>
        <strain evidence="3">DSM 26348</strain>
    </source>
</reference>
<evidence type="ECO:0000313" key="3">
    <source>
        <dbReference type="Proteomes" id="UP000199518"/>
    </source>
</evidence>
<protein>
    <submittedName>
        <fullName evidence="2">Uncharacterized protein</fullName>
    </submittedName>
</protein>
<proteinExistence type="predicted"/>
<accession>A0A1I3ASY0</accession>
<keyword evidence="1" id="KW-0472">Membrane</keyword>
<name>A0A1I3ASY0_9PLAN</name>
<evidence type="ECO:0000313" key="2">
    <source>
        <dbReference type="EMBL" id="SFH53113.1"/>
    </source>
</evidence>
<dbReference type="AlphaFoldDB" id="A0A1I3ASY0"/>
<sequence>MWVLFSLAVLGRGIWDSCFSQFHPLWGPIVIVGGTISAMTLGLMILKDRRDRKQGESAELLLRDAEAGEYQQVRITGIHQVLPVEERDDGGPGFVMKTGNETVYLGGPFLQDALEEFQYSLRESMERIDVWFSSTVLLEVWPHSQQVRSVELTGEPVLIQKKGVPFNSLPVPPPTCWKVLPAKLVLFEEII</sequence>
<keyword evidence="3" id="KW-1185">Reference proteome</keyword>
<dbReference type="EMBL" id="FOQD01000001">
    <property type="protein sequence ID" value="SFH53113.1"/>
    <property type="molecule type" value="Genomic_DNA"/>
</dbReference>
<organism evidence="2 3">
    <name type="scientific">Planctomicrobium piriforme</name>
    <dbReference type="NCBI Taxonomy" id="1576369"/>
    <lineage>
        <taxon>Bacteria</taxon>
        <taxon>Pseudomonadati</taxon>
        <taxon>Planctomycetota</taxon>
        <taxon>Planctomycetia</taxon>
        <taxon>Planctomycetales</taxon>
        <taxon>Planctomycetaceae</taxon>
        <taxon>Planctomicrobium</taxon>
    </lineage>
</organism>
<evidence type="ECO:0000256" key="1">
    <source>
        <dbReference type="SAM" id="Phobius"/>
    </source>
</evidence>